<gene>
    <name evidence="1" type="ORF">AVEN_263128_1</name>
</gene>
<sequence>MSKGVFWTFEPSRYHPCNTEQKPALTHNVPTPGQSERIINVITSPPLLQHDNAKSASSPPPLPIQDAGGDATLSFGKCNFNAVIVTLLSSSFHFGTPAPP</sequence>
<name>A0A4Y2F7I7_ARAVE</name>
<comment type="caution">
    <text evidence="1">The sequence shown here is derived from an EMBL/GenBank/DDBJ whole genome shotgun (WGS) entry which is preliminary data.</text>
</comment>
<protein>
    <submittedName>
        <fullName evidence="1">Uncharacterized protein</fullName>
    </submittedName>
</protein>
<keyword evidence="2" id="KW-1185">Reference proteome</keyword>
<dbReference type="AlphaFoldDB" id="A0A4Y2F7I7"/>
<organism evidence="1 2">
    <name type="scientific">Araneus ventricosus</name>
    <name type="common">Orbweaver spider</name>
    <name type="synonym">Epeira ventricosa</name>
    <dbReference type="NCBI Taxonomy" id="182803"/>
    <lineage>
        <taxon>Eukaryota</taxon>
        <taxon>Metazoa</taxon>
        <taxon>Ecdysozoa</taxon>
        <taxon>Arthropoda</taxon>
        <taxon>Chelicerata</taxon>
        <taxon>Arachnida</taxon>
        <taxon>Araneae</taxon>
        <taxon>Araneomorphae</taxon>
        <taxon>Entelegynae</taxon>
        <taxon>Araneoidea</taxon>
        <taxon>Araneidae</taxon>
        <taxon>Araneus</taxon>
    </lineage>
</organism>
<evidence type="ECO:0000313" key="1">
    <source>
        <dbReference type="EMBL" id="GBM37450.1"/>
    </source>
</evidence>
<dbReference type="EMBL" id="BGPR01000841">
    <property type="protein sequence ID" value="GBM37450.1"/>
    <property type="molecule type" value="Genomic_DNA"/>
</dbReference>
<accession>A0A4Y2F7I7</accession>
<proteinExistence type="predicted"/>
<dbReference type="Proteomes" id="UP000499080">
    <property type="component" value="Unassembled WGS sequence"/>
</dbReference>
<evidence type="ECO:0000313" key="2">
    <source>
        <dbReference type="Proteomes" id="UP000499080"/>
    </source>
</evidence>
<reference evidence="1 2" key="1">
    <citation type="journal article" date="2019" name="Sci. Rep.">
        <title>Orb-weaving spider Araneus ventricosus genome elucidates the spidroin gene catalogue.</title>
        <authorList>
            <person name="Kono N."/>
            <person name="Nakamura H."/>
            <person name="Ohtoshi R."/>
            <person name="Moran D.A.P."/>
            <person name="Shinohara A."/>
            <person name="Yoshida Y."/>
            <person name="Fujiwara M."/>
            <person name="Mori M."/>
            <person name="Tomita M."/>
            <person name="Arakawa K."/>
        </authorList>
    </citation>
    <scope>NUCLEOTIDE SEQUENCE [LARGE SCALE GENOMIC DNA]</scope>
</reference>